<dbReference type="AlphaFoldDB" id="I3SVP1"/>
<evidence type="ECO:0000313" key="1">
    <source>
        <dbReference type="EMBL" id="AFK44333.1"/>
    </source>
</evidence>
<organism evidence="1">
    <name type="scientific">Lotus japonicus</name>
    <name type="common">Lotus corniculatus var. japonicus</name>
    <dbReference type="NCBI Taxonomy" id="34305"/>
    <lineage>
        <taxon>Eukaryota</taxon>
        <taxon>Viridiplantae</taxon>
        <taxon>Streptophyta</taxon>
        <taxon>Embryophyta</taxon>
        <taxon>Tracheophyta</taxon>
        <taxon>Spermatophyta</taxon>
        <taxon>Magnoliopsida</taxon>
        <taxon>eudicotyledons</taxon>
        <taxon>Gunneridae</taxon>
        <taxon>Pentapetalae</taxon>
        <taxon>rosids</taxon>
        <taxon>fabids</taxon>
        <taxon>Fabales</taxon>
        <taxon>Fabaceae</taxon>
        <taxon>Papilionoideae</taxon>
        <taxon>50 kb inversion clade</taxon>
        <taxon>NPAAA clade</taxon>
        <taxon>Hologalegina</taxon>
        <taxon>robinioid clade</taxon>
        <taxon>Loteae</taxon>
        <taxon>Lotus</taxon>
    </lineage>
</organism>
<name>I3SVP1_LOTJA</name>
<accession>I3SVP1</accession>
<protein>
    <submittedName>
        <fullName evidence="1">Uncharacterized protein</fullName>
    </submittedName>
</protein>
<proteinExistence type="evidence at transcript level"/>
<reference evidence="1" key="1">
    <citation type="submission" date="2012-05" db="EMBL/GenBank/DDBJ databases">
        <authorList>
            <person name="Krishnakumar V."/>
            <person name="Cheung F."/>
            <person name="Xiao Y."/>
            <person name="Chan A."/>
            <person name="Moskal W.A."/>
            <person name="Town C.D."/>
        </authorList>
    </citation>
    <scope>NUCLEOTIDE SEQUENCE</scope>
</reference>
<dbReference type="EMBL" id="BT144539">
    <property type="protein sequence ID" value="AFK44333.1"/>
    <property type="molecule type" value="mRNA"/>
</dbReference>
<sequence length="110" mass="11896">MASLHISCQLSGNTADCMTGCMSKLCFPTSDFFKCFCNFSFMPSCIINDCNLICDVSCNIEFLSHIIQSKPTMPNLSATGTIRSGSCPKFSSLLCTTSHMMSSTVSFASK</sequence>